<protein>
    <submittedName>
        <fullName evidence="1">Uncharacterized protein</fullName>
    </submittedName>
</protein>
<dbReference type="Proteomes" id="UP000280792">
    <property type="component" value="Unassembled WGS sequence"/>
</dbReference>
<comment type="caution">
    <text evidence="1">The sequence shown here is derived from an EMBL/GenBank/DDBJ whole genome shotgun (WGS) entry which is preliminary data.</text>
</comment>
<evidence type="ECO:0000313" key="2">
    <source>
        <dbReference type="Proteomes" id="UP000280792"/>
    </source>
</evidence>
<dbReference type="AlphaFoldDB" id="A0A3P3VPR6"/>
<reference evidence="1 2" key="1">
    <citation type="submission" date="2018-08" db="EMBL/GenBank/DDBJ databases">
        <authorList>
            <person name="Khan S.A."/>
        </authorList>
    </citation>
    <scope>NUCLEOTIDE SEQUENCE [LARGE SCALE GENOMIC DNA]</scope>
    <source>
        <strain evidence="1 2">GTF-13</strain>
    </source>
</reference>
<accession>A0A3P3VPR6</accession>
<reference evidence="1 2" key="2">
    <citation type="submission" date="2018-12" db="EMBL/GenBank/DDBJ databases">
        <title>Simiduia agarivorans gen. nov., sp. nov., a marine, agarolytic bacterium isolated from shallow coastal water from Keelung, Taiwan.</title>
        <authorList>
            <person name="Shieh W.Y."/>
        </authorList>
    </citation>
    <scope>NUCLEOTIDE SEQUENCE [LARGE SCALE GENOMIC DNA]</scope>
    <source>
        <strain evidence="1 2">GTF-13</strain>
    </source>
</reference>
<proteinExistence type="predicted"/>
<organism evidence="1 2">
    <name type="scientific">Aestuariirhabdus litorea</name>
    <dbReference type="NCBI Taxonomy" id="2528527"/>
    <lineage>
        <taxon>Bacteria</taxon>
        <taxon>Pseudomonadati</taxon>
        <taxon>Pseudomonadota</taxon>
        <taxon>Gammaproteobacteria</taxon>
        <taxon>Oceanospirillales</taxon>
        <taxon>Aestuariirhabdaceae</taxon>
        <taxon>Aestuariirhabdus</taxon>
    </lineage>
</organism>
<evidence type="ECO:0000313" key="1">
    <source>
        <dbReference type="EMBL" id="RRJ83918.1"/>
    </source>
</evidence>
<gene>
    <name evidence="1" type="ORF">D0544_02010</name>
</gene>
<name>A0A3P3VPR6_9GAMM</name>
<dbReference type="EMBL" id="QWEZ01000001">
    <property type="protein sequence ID" value="RRJ83918.1"/>
    <property type="molecule type" value="Genomic_DNA"/>
</dbReference>
<keyword evidence="2" id="KW-1185">Reference proteome</keyword>
<sequence>MSGPVLADKGQLLDRLYALEIETYATSTQFHMFTFLEGDLRVATKIEKGLQQMQDRIPADEALPGDEALAALVNQVRLDFEPYRKAAQGNEIRTQGYTSVYAVSDLETAEQRLLNSLAVAQDYLDGSQPGLRHQLMSAAARVQKMASRYARLAAHWNGRTGLMADAEGDTIDVHATAFSQQLETLRSSLGDERLLEAEIKWEFISAKLIDYQNETVPYLVTRYSDSIVSRLMAVGADTAVELPALASN</sequence>